<gene>
    <name evidence="2" type="ORF">N0F65_004872</name>
</gene>
<feature type="domain" description="DDE-1" evidence="1">
    <location>
        <begin position="1"/>
        <end position="88"/>
    </location>
</feature>
<dbReference type="GO" id="GO:0003676">
    <property type="term" value="F:nucleic acid binding"/>
    <property type="evidence" value="ECO:0007669"/>
    <property type="project" value="InterPro"/>
</dbReference>
<protein>
    <recommendedName>
        <fullName evidence="1">DDE-1 domain-containing protein</fullName>
    </recommendedName>
</protein>
<evidence type="ECO:0000313" key="3">
    <source>
        <dbReference type="Proteomes" id="UP001146120"/>
    </source>
</evidence>
<reference evidence="2" key="2">
    <citation type="journal article" date="2023" name="Microbiol Resour">
        <title>Decontamination and Annotation of the Draft Genome Sequence of the Oomycete Lagenidium giganteum ARSEF 373.</title>
        <authorList>
            <person name="Morgan W.R."/>
            <person name="Tartar A."/>
        </authorList>
    </citation>
    <scope>NUCLEOTIDE SEQUENCE</scope>
    <source>
        <strain evidence="2">ARSEF 373</strain>
    </source>
</reference>
<dbReference type="Proteomes" id="UP001146120">
    <property type="component" value="Unassembled WGS sequence"/>
</dbReference>
<dbReference type="EMBL" id="DAKRPA010000046">
    <property type="protein sequence ID" value="DBA01522.1"/>
    <property type="molecule type" value="Genomic_DNA"/>
</dbReference>
<dbReference type="Pfam" id="PF03184">
    <property type="entry name" value="DDE_1"/>
    <property type="match status" value="1"/>
</dbReference>
<keyword evidence="3" id="KW-1185">Reference proteome</keyword>
<name>A0AAV2Z4C1_9STRA</name>
<comment type="caution">
    <text evidence="2">The sequence shown here is derived from an EMBL/GenBank/DDBJ whole genome shotgun (WGS) entry which is preliminary data.</text>
</comment>
<organism evidence="2 3">
    <name type="scientific">Lagenidium giganteum</name>
    <dbReference type="NCBI Taxonomy" id="4803"/>
    <lineage>
        <taxon>Eukaryota</taxon>
        <taxon>Sar</taxon>
        <taxon>Stramenopiles</taxon>
        <taxon>Oomycota</taxon>
        <taxon>Peronosporomycetes</taxon>
        <taxon>Pythiales</taxon>
        <taxon>Pythiaceae</taxon>
    </lineage>
</organism>
<reference evidence="2" key="1">
    <citation type="submission" date="2022-11" db="EMBL/GenBank/DDBJ databases">
        <authorList>
            <person name="Morgan W.R."/>
            <person name="Tartar A."/>
        </authorList>
    </citation>
    <scope>NUCLEOTIDE SEQUENCE</scope>
    <source>
        <strain evidence="2">ARSEF 373</strain>
    </source>
</reference>
<dbReference type="AlphaFoldDB" id="A0AAV2Z4C1"/>
<proteinExistence type="predicted"/>
<dbReference type="InterPro" id="IPR004875">
    <property type="entry name" value="DDE_SF_endonuclease_dom"/>
</dbReference>
<accession>A0AAV2Z4C1</accession>
<evidence type="ECO:0000313" key="2">
    <source>
        <dbReference type="EMBL" id="DBA01522.1"/>
    </source>
</evidence>
<evidence type="ECO:0000259" key="1">
    <source>
        <dbReference type="Pfam" id="PF03184"/>
    </source>
</evidence>
<sequence>MTVALASNADGSELLLPLFIDTAAPPQCFDKKTAQQLGVDYTSSRTAWMNSGIFNVWLSRLNERFKAQNRNVTIIVDRVSSHKGDESDAPPDPANPNGIIYMSNVSVVKLLPRTFSRYMPIARMKKRFKPIKCAIL</sequence>